<proteinExistence type="inferred from homology"/>
<dbReference type="PANTHER" id="PTHR44196">
    <property type="entry name" value="DEHYDROGENASE/REDUCTASE SDR FAMILY MEMBER 7B"/>
    <property type="match status" value="1"/>
</dbReference>
<accession>A0ABT0BKF7</accession>
<comment type="caution">
    <text evidence="4">The sequence shown here is derived from an EMBL/GenBank/DDBJ whole genome shotgun (WGS) entry which is preliminary data.</text>
</comment>
<dbReference type="EMBL" id="JALHLG010000001">
    <property type="protein sequence ID" value="MCJ2185311.1"/>
    <property type="molecule type" value="Genomic_DNA"/>
</dbReference>
<evidence type="ECO:0000259" key="3">
    <source>
        <dbReference type="SMART" id="SM00822"/>
    </source>
</evidence>
<gene>
    <name evidence="4" type="ORF">MTR66_00615</name>
</gene>
<dbReference type="RefSeq" id="WP_243917008.1">
    <property type="nucleotide sequence ID" value="NZ_JALHLG010000001.1"/>
</dbReference>
<comment type="similarity">
    <text evidence="1">Belongs to the short-chain dehydrogenases/reductases (SDR) family.</text>
</comment>
<dbReference type="PRINTS" id="PR00081">
    <property type="entry name" value="GDHRDH"/>
</dbReference>
<reference evidence="4 5" key="1">
    <citation type="submission" date="2022-04" db="EMBL/GenBank/DDBJ databases">
        <title>Identification of a novel bacterium isolated from mangrove sediments.</title>
        <authorList>
            <person name="Pan X."/>
        </authorList>
    </citation>
    <scope>NUCLEOTIDE SEQUENCE [LARGE SCALE GENOMIC DNA]</scope>
    <source>
        <strain evidence="4 5">B2638</strain>
    </source>
</reference>
<dbReference type="Gene3D" id="3.40.50.720">
    <property type="entry name" value="NAD(P)-binding Rossmann-like Domain"/>
    <property type="match status" value="1"/>
</dbReference>
<dbReference type="Pfam" id="PF00106">
    <property type="entry name" value="adh_short"/>
    <property type="match status" value="1"/>
</dbReference>
<dbReference type="InterPro" id="IPR002347">
    <property type="entry name" value="SDR_fam"/>
</dbReference>
<evidence type="ECO:0000313" key="5">
    <source>
        <dbReference type="Proteomes" id="UP001202281"/>
    </source>
</evidence>
<name>A0ABT0BKF7_9SPHN</name>
<dbReference type="SMART" id="SM00822">
    <property type="entry name" value="PKS_KR"/>
    <property type="match status" value="1"/>
</dbReference>
<feature type="domain" description="Ketoreductase" evidence="3">
    <location>
        <begin position="9"/>
        <end position="192"/>
    </location>
</feature>
<dbReference type="PANTHER" id="PTHR44196:SF4">
    <property type="entry name" value="SHORT CHAIN DEHYDROGENASE"/>
    <property type="match status" value="1"/>
</dbReference>
<keyword evidence="5" id="KW-1185">Reference proteome</keyword>
<dbReference type="Proteomes" id="UP001202281">
    <property type="component" value="Unassembled WGS sequence"/>
</dbReference>
<dbReference type="InterPro" id="IPR036291">
    <property type="entry name" value="NAD(P)-bd_dom_sf"/>
</dbReference>
<evidence type="ECO:0000256" key="2">
    <source>
        <dbReference type="ARBA" id="ARBA00023002"/>
    </source>
</evidence>
<evidence type="ECO:0000313" key="4">
    <source>
        <dbReference type="EMBL" id="MCJ2185311.1"/>
    </source>
</evidence>
<organism evidence="4 5">
    <name type="scientific">Novosphingobium beihaiensis</name>
    <dbReference type="NCBI Taxonomy" id="2930389"/>
    <lineage>
        <taxon>Bacteria</taxon>
        <taxon>Pseudomonadati</taxon>
        <taxon>Pseudomonadota</taxon>
        <taxon>Alphaproteobacteria</taxon>
        <taxon>Sphingomonadales</taxon>
        <taxon>Sphingomonadaceae</taxon>
        <taxon>Novosphingobium</taxon>
    </lineage>
</organism>
<sequence>MSRKTFEGQVALVTGSSRGIGAATAIALAEAGAHVVLTGRDTKALEAIEEQIFQAGGSATIAPVDLVEPDGIARLATAVSQRWGKLDILVINAAVLPELTSVADIDQKAFNKSLTTNVLATQALIANFDPLLRKSENPRVIGMTSTVAAKPRAYWGAYAATKAAFEVLLDCYAQETANISKVRVAIVNPGATRTAMRARAYPGEAPESVKPPEVVAQRLVALLGEPFTTAHRENVNQS</sequence>
<dbReference type="SUPFAM" id="SSF51735">
    <property type="entry name" value="NAD(P)-binding Rossmann-fold domains"/>
    <property type="match status" value="1"/>
</dbReference>
<dbReference type="InterPro" id="IPR057326">
    <property type="entry name" value="KR_dom"/>
</dbReference>
<protein>
    <submittedName>
        <fullName evidence="4">SDR family NAD(P)-dependent oxidoreductase</fullName>
    </submittedName>
</protein>
<evidence type="ECO:0000256" key="1">
    <source>
        <dbReference type="ARBA" id="ARBA00006484"/>
    </source>
</evidence>
<keyword evidence="2" id="KW-0560">Oxidoreductase</keyword>